<dbReference type="SUPFAM" id="SSF52058">
    <property type="entry name" value="L domain-like"/>
    <property type="match status" value="2"/>
</dbReference>
<dbReference type="InterPro" id="IPR032675">
    <property type="entry name" value="LRR_dom_sf"/>
</dbReference>
<keyword evidence="1" id="KW-0732">Signal</keyword>
<dbReference type="PANTHER" id="PTHR45661">
    <property type="entry name" value="SURFACE ANTIGEN"/>
    <property type="match status" value="1"/>
</dbReference>
<accession>A0A7W5UK10</accession>
<dbReference type="AlphaFoldDB" id="A0A7W5UK10"/>
<proteinExistence type="predicted"/>
<dbReference type="InterPro" id="IPR053139">
    <property type="entry name" value="Surface_bspA-like"/>
</dbReference>
<protein>
    <recommendedName>
        <fullName evidence="4">Leucine-rich repeat domain-containing protein</fullName>
    </recommendedName>
</protein>
<dbReference type="EMBL" id="JACICA010000011">
    <property type="protein sequence ID" value="MBB3703365.1"/>
    <property type="molecule type" value="Genomic_DNA"/>
</dbReference>
<name>A0A7W5UK10_9BACT</name>
<gene>
    <name evidence="2" type="ORF">FHS60_001847</name>
</gene>
<evidence type="ECO:0000313" key="2">
    <source>
        <dbReference type="EMBL" id="MBB3703365.1"/>
    </source>
</evidence>
<dbReference type="Gene3D" id="3.80.10.10">
    <property type="entry name" value="Ribonuclease Inhibitor"/>
    <property type="match status" value="5"/>
</dbReference>
<evidence type="ECO:0000313" key="3">
    <source>
        <dbReference type="Proteomes" id="UP000541425"/>
    </source>
</evidence>
<dbReference type="RefSeq" id="WP_338081929.1">
    <property type="nucleotide sequence ID" value="NZ_JACICA010000011.1"/>
</dbReference>
<evidence type="ECO:0008006" key="4">
    <source>
        <dbReference type="Google" id="ProtNLM"/>
    </source>
</evidence>
<feature type="signal peptide" evidence="1">
    <location>
        <begin position="1"/>
        <end position="22"/>
    </location>
</feature>
<feature type="chain" id="PRO_5031182429" description="Leucine-rich repeat domain-containing protein" evidence="1">
    <location>
        <begin position="23"/>
        <end position="1056"/>
    </location>
</feature>
<evidence type="ECO:0000256" key="1">
    <source>
        <dbReference type="SAM" id="SignalP"/>
    </source>
</evidence>
<sequence>MKKIKLLLLMLLLSVIPTELYAYTDGQIVTFNHMTYKVTSSTLRKLAFLGPDETIVGLLEIPGTVKDNKGTTFTVTRVSFVNPYHCKNITSVKLPETVTHLDVGVFKDAKLESITIPKNVQYIEENANTQLAKVPKYKVASDNPYFMADSDGALYSKSGKTLRAVPSSISLNNGAYTVKSSVDSITKSCFSKIADLKKINLPLNLKYISVGYPSIAPIETLEKFEIPEGGTFKTIDGVLCKDDVLMFYPRAKHEVNYTVPNGITSLATFSIAYPKDMEKIDLNQVTTMAKSSLLAAYKLTEVTLPKDLKKYNPTTKTGMEPGCIGSCSKLAQYIVPTDNTDFEAVEGVVYSKTKRDVLYLYPAGKSGDTYNILPTTKVIEALAFWSVQNLKKMTFPAGLDSIKDEAFRQLPKLEKVTFEEPSNIKHLGKAVFRACSELKEVTLPSQVTSLDIPFADCGKLETINVPDGSKLKTLRSNSFSSNKNLKHFKFQGTCQLEKIEKNAFAYLKNLESFTFPKTVKEIETNAFRGCSGMKTAEFPSDADIEVIGQGAFADCGLTKFSVPKNVTKIDREAFNKCTALTVVDISEKTTDISPEAFKGCSKLIALNVSRKHSVYSSVDGYLLSKNKETLIIFPPGKANVRFTLLPPSIKKIGDYAFFDCKELKNVVIPNLVESIGKRSFGLCSNLNTITFLCDNKINSANINQKKSERSFDDGVEAPNLMQNIDIHVRKEKLSDYTGDTFYQKFKSISPSFENGTEEYIAVSDMAVDMLKTKREDETFVFPAKVTHKSKNYVVSLVGDYAFDGVSDKVKEVVVTKDVTYVGAKAFMTDKAHDKSTIQSVFFIESNPTEEMLSTTRFDLDDTSKNYNEFAKTTTIYVKKTALPTYKRVWAKTVYKKETDTEETSPFDFTSQLEFKIKDVKISKKYGTFAREFDVDFSDYYNQKHHSAIAAFVASTKILNGIGDYGTTDKHVQMTSVDKKGGYANSYSYVPAKTGVLLKVIDKEATDADFYYTIGEQDNQTYTVVDNVMTGVTVNPVTPLVGYFCRSCLLGTEGYFL</sequence>
<comment type="caution">
    <text evidence="2">The sequence shown here is derived from an EMBL/GenBank/DDBJ whole genome shotgun (WGS) entry which is preliminary data.</text>
</comment>
<dbReference type="InterPro" id="IPR026906">
    <property type="entry name" value="LRR_5"/>
</dbReference>
<organism evidence="2 3">
    <name type="scientific">Alloprevotella rava</name>
    <dbReference type="NCBI Taxonomy" id="671218"/>
    <lineage>
        <taxon>Bacteria</taxon>
        <taxon>Pseudomonadati</taxon>
        <taxon>Bacteroidota</taxon>
        <taxon>Bacteroidia</taxon>
        <taxon>Bacteroidales</taxon>
        <taxon>Prevotellaceae</taxon>
        <taxon>Alloprevotella</taxon>
    </lineage>
</organism>
<dbReference type="Pfam" id="PF13306">
    <property type="entry name" value="LRR_5"/>
    <property type="match status" value="5"/>
</dbReference>
<dbReference type="Proteomes" id="UP000541425">
    <property type="component" value="Unassembled WGS sequence"/>
</dbReference>
<dbReference type="PANTHER" id="PTHR45661:SF3">
    <property type="entry name" value="IG-LIKE DOMAIN-CONTAINING PROTEIN"/>
    <property type="match status" value="1"/>
</dbReference>
<reference evidence="2 3" key="1">
    <citation type="submission" date="2020-08" db="EMBL/GenBank/DDBJ databases">
        <title>Genomic Encyclopedia of Type Strains, Phase IV (KMG-IV): sequencing the most valuable type-strain genomes for metagenomic binning, comparative biology and taxonomic classification.</title>
        <authorList>
            <person name="Goeker M."/>
        </authorList>
    </citation>
    <scope>NUCLEOTIDE SEQUENCE [LARGE SCALE GENOMIC DNA]</scope>
    <source>
        <strain evidence="2 3">DSM 22548</strain>
    </source>
</reference>